<evidence type="ECO:0000313" key="6">
    <source>
        <dbReference type="Proteomes" id="UP000559182"/>
    </source>
</evidence>
<reference evidence="5 6" key="1">
    <citation type="submission" date="2020-08" db="EMBL/GenBank/DDBJ databases">
        <title>Sequencing the genomes of 1000 actinobacteria strains.</title>
        <authorList>
            <person name="Klenk H.-P."/>
        </authorList>
    </citation>
    <scope>NUCLEOTIDE SEQUENCE [LARGE SCALE GENOMIC DNA]</scope>
    <source>
        <strain evidence="5 6">DSM 105369</strain>
    </source>
</reference>
<dbReference type="NCBIfam" id="NF041155">
    <property type="entry name" value="encap_f1"/>
    <property type="match status" value="1"/>
</dbReference>
<dbReference type="PANTHER" id="PTHR37165:SF1">
    <property type="entry name" value="TYPE 1 ENCAPSULIN SHELL PROTEIN"/>
    <property type="match status" value="1"/>
</dbReference>
<dbReference type="RefSeq" id="WP_183323102.1">
    <property type="nucleotide sequence ID" value="NZ_JACHVQ010000006.1"/>
</dbReference>
<dbReference type="PIRSF" id="PIRSF019254">
    <property type="entry name" value="CFP29"/>
    <property type="match status" value="1"/>
</dbReference>
<keyword evidence="6" id="KW-1185">Reference proteome</keyword>
<comment type="caution">
    <text evidence="5">The sequence shown here is derived from an EMBL/GenBank/DDBJ whole genome shotgun (WGS) entry which is preliminary data.</text>
</comment>
<dbReference type="Proteomes" id="UP000559182">
    <property type="component" value="Unassembled WGS sequence"/>
</dbReference>
<dbReference type="AlphaFoldDB" id="A0A839NCU8"/>
<dbReference type="Gene3D" id="3.30.2400.30">
    <property type="match status" value="1"/>
</dbReference>
<dbReference type="Gene3D" id="3.30.2320.10">
    <property type="entry name" value="hypothetical protein PF0899 domain"/>
    <property type="match status" value="1"/>
</dbReference>
<proteinExistence type="inferred from homology"/>
<comment type="similarity">
    <text evidence="2">Belongs to the encapsulin family. Family 1 subfamily.</text>
</comment>
<dbReference type="InterPro" id="IPR007544">
    <property type="entry name" value="ENCAP"/>
</dbReference>
<evidence type="ECO:0000256" key="1">
    <source>
        <dbReference type="ARBA" id="ARBA00033738"/>
    </source>
</evidence>
<sequence length="266" mass="28623">MNNLHRELAPISDAAWGEIEEEARRSFSIRAAARRIVDMPDAGGTTLAAVGTGHFHELKPPSDDVVAKGRDVRPVVEFRARFTVNRTEVDNVERGAQDSDWQPVKDAAAALAYAEDRTVFYGSTDEQIAGMAPESTNPKIKLPKDVTQAPAAVASAINALRLADVAGPYHLLLSPELYTAVSETTDHGYPVRDHVARLLGDGQIIWAPALDGALLVTGRGGDYTLQLGQDVSIGYLSHDADTVELYLQESLTFLVNTAEACVSLSS</sequence>
<evidence type="ECO:0000256" key="2">
    <source>
        <dbReference type="ARBA" id="ARBA00033743"/>
    </source>
</evidence>
<dbReference type="Pfam" id="PF04454">
    <property type="entry name" value="Linocin_M18"/>
    <property type="match status" value="1"/>
</dbReference>
<gene>
    <name evidence="5" type="ORF">FHU39_004725</name>
</gene>
<protein>
    <recommendedName>
        <fullName evidence="4">Type 1 encapsulin shell protein</fullName>
    </recommendedName>
</protein>
<dbReference type="GO" id="GO:0140737">
    <property type="term" value="C:encapsulin nanocompartment"/>
    <property type="evidence" value="ECO:0007669"/>
    <property type="project" value="UniProtKB-SubCell"/>
</dbReference>
<name>A0A839NCU8_9MICO</name>
<comment type="subcellular location">
    <subcellularLocation>
        <location evidence="1">Encapsulin nanocompartment</location>
    </subcellularLocation>
</comment>
<dbReference type="InterPro" id="IPR051429">
    <property type="entry name" value="Encapsulin_nc"/>
</dbReference>
<keyword evidence="3" id="KW-1284">Encapsulin nanocompartment</keyword>
<organism evidence="5 6">
    <name type="scientific">Flexivirga oryzae</name>
    <dbReference type="NCBI Taxonomy" id="1794944"/>
    <lineage>
        <taxon>Bacteria</taxon>
        <taxon>Bacillati</taxon>
        <taxon>Actinomycetota</taxon>
        <taxon>Actinomycetes</taxon>
        <taxon>Micrococcales</taxon>
        <taxon>Dermacoccaceae</taxon>
        <taxon>Flexivirga</taxon>
    </lineage>
</organism>
<evidence type="ECO:0000313" key="5">
    <source>
        <dbReference type="EMBL" id="MBB2894679.1"/>
    </source>
</evidence>
<dbReference type="PANTHER" id="PTHR37165">
    <property type="entry name" value="PEPTIDASE U56 FAMILY"/>
    <property type="match status" value="1"/>
</dbReference>
<evidence type="ECO:0000256" key="3">
    <source>
        <dbReference type="ARBA" id="ARBA00033787"/>
    </source>
</evidence>
<dbReference type="EMBL" id="JACHVQ010000006">
    <property type="protein sequence ID" value="MBB2894679.1"/>
    <property type="molecule type" value="Genomic_DNA"/>
</dbReference>
<evidence type="ECO:0000256" key="4">
    <source>
        <dbReference type="ARBA" id="ARBA00050023"/>
    </source>
</evidence>
<accession>A0A839NCU8</accession>